<accession>X0T3I8</accession>
<evidence type="ECO:0000313" key="1">
    <source>
        <dbReference type="EMBL" id="GAF70605.1"/>
    </source>
</evidence>
<proteinExistence type="predicted"/>
<reference evidence="1" key="1">
    <citation type="journal article" date="2014" name="Front. Microbiol.">
        <title>High frequency of phylogenetically diverse reductive dehalogenase-homologous genes in deep subseafloor sedimentary metagenomes.</title>
        <authorList>
            <person name="Kawai M."/>
            <person name="Futagami T."/>
            <person name="Toyoda A."/>
            <person name="Takaki Y."/>
            <person name="Nishi S."/>
            <person name="Hori S."/>
            <person name="Arai W."/>
            <person name="Tsubouchi T."/>
            <person name="Morono Y."/>
            <person name="Uchiyama I."/>
            <person name="Ito T."/>
            <person name="Fujiyama A."/>
            <person name="Inagaki F."/>
            <person name="Takami H."/>
        </authorList>
    </citation>
    <scope>NUCLEOTIDE SEQUENCE</scope>
    <source>
        <strain evidence="1">Expedition CK06-06</strain>
    </source>
</reference>
<dbReference type="AlphaFoldDB" id="X0T3I8"/>
<name>X0T3I8_9ZZZZ</name>
<protein>
    <submittedName>
        <fullName evidence="1">Uncharacterized protein</fullName>
    </submittedName>
</protein>
<gene>
    <name evidence="1" type="ORF">S01H1_17274</name>
</gene>
<comment type="caution">
    <text evidence="1">The sequence shown here is derived from an EMBL/GenBank/DDBJ whole genome shotgun (WGS) entry which is preliminary data.</text>
</comment>
<organism evidence="1">
    <name type="scientific">marine sediment metagenome</name>
    <dbReference type="NCBI Taxonomy" id="412755"/>
    <lineage>
        <taxon>unclassified sequences</taxon>
        <taxon>metagenomes</taxon>
        <taxon>ecological metagenomes</taxon>
    </lineage>
</organism>
<dbReference type="EMBL" id="BARS01009155">
    <property type="protein sequence ID" value="GAF70605.1"/>
    <property type="molecule type" value="Genomic_DNA"/>
</dbReference>
<sequence>MIDKIEKYLSKGAKHNVTVYSVTEGWVYYKVISSIGVTSIKKDLV</sequence>